<organism evidence="2 3">
    <name type="scientific">Liquidambar formosana</name>
    <name type="common">Formosan gum</name>
    <dbReference type="NCBI Taxonomy" id="63359"/>
    <lineage>
        <taxon>Eukaryota</taxon>
        <taxon>Viridiplantae</taxon>
        <taxon>Streptophyta</taxon>
        <taxon>Embryophyta</taxon>
        <taxon>Tracheophyta</taxon>
        <taxon>Spermatophyta</taxon>
        <taxon>Magnoliopsida</taxon>
        <taxon>eudicotyledons</taxon>
        <taxon>Gunneridae</taxon>
        <taxon>Pentapetalae</taxon>
        <taxon>Saxifragales</taxon>
        <taxon>Altingiaceae</taxon>
        <taxon>Liquidambar</taxon>
    </lineage>
</organism>
<dbReference type="Proteomes" id="UP001415857">
    <property type="component" value="Unassembled WGS sequence"/>
</dbReference>
<accession>A0AAP0RQ37</accession>
<evidence type="ECO:0000256" key="1">
    <source>
        <dbReference type="SAM" id="MobiDB-lite"/>
    </source>
</evidence>
<feature type="compositionally biased region" description="Basic and acidic residues" evidence="1">
    <location>
        <begin position="208"/>
        <end position="217"/>
    </location>
</feature>
<feature type="compositionally biased region" description="Polar residues" evidence="1">
    <location>
        <begin position="39"/>
        <end position="53"/>
    </location>
</feature>
<evidence type="ECO:0000313" key="2">
    <source>
        <dbReference type="EMBL" id="KAK9282045.1"/>
    </source>
</evidence>
<proteinExistence type="predicted"/>
<reference evidence="2 3" key="1">
    <citation type="journal article" date="2024" name="Plant J.">
        <title>Genome sequences and population genomics reveal climatic adaptation and genomic divergence between two closely related sweetgum species.</title>
        <authorList>
            <person name="Xu W.Q."/>
            <person name="Ren C.Q."/>
            <person name="Zhang X.Y."/>
            <person name="Comes H.P."/>
            <person name="Liu X.H."/>
            <person name="Li Y.G."/>
            <person name="Kettle C.J."/>
            <person name="Jalonen R."/>
            <person name="Gaisberger H."/>
            <person name="Ma Y.Z."/>
            <person name="Qiu Y.X."/>
        </authorList>
    </citation>
    <scope>NUCLEOTIDE SEQUENCE [LARGE SCALE GENOMIC DNA]</scope>
    <source>
        <strain evidence="2">Hangzhou</strain>
    </source>
</reference>
<feature type="region of interest" description="Disordered" evidence="1">
    <location>
        <begin position="159"/>
        <end position="217"/>
    </location>
</feature>
<dbReference type="EMBL" id="JBBPBK010000007">
    <property type="protein sequence ID" value="KAK9282045.1"/>
    <property type="molecule type" value="Genomic_DNA"/>
</dbReference>
<dbReference type="AlphaFoldDB" id="A0AAP0RQ37"/>
<feature type="region of interest" description="Disordered" evidence="1">
    <location>
        <begin position="17"/>
        <end position="76"/>
    </location>
</feature>
<feature type="compositionally biased region" description="Basic and acidic residues" evidence="1">
    <location>
        <begin position="59"/>
        <end position="76"/>
    </location>
</feature>
<sequence length="231" mass="27311">MLASRNKWLTCSSFDEAYGNDGARGRSSHSKSPARHPYTGNSYNSYDSHSQSMGVFRNDGWETERRGSEMQSGRKFEYPAFPQTLEELELEYKREAMDLGRIRDKEEDEENYKHREAVREMRENYMKKLAILRGMHTKQWEEFLQLDTQRRQQRAHQQMSTSGFGGYKQPSYPEYESSSANNHYAGGNLPMDSRGRYPHSMENYPSSRPHDTYGEFQRQRREDFGKAYNRY</sequence>
<dbReference type="PANTHER" id="PTHR34210">
    <property type="entry name" value="OS01G0252900 PROTEIN"/>
    <property type="match status" value="1"/>
</dbReference>
<evidence type="ECO:0000313" key="3">
    <source>
        <dbReference type="Proteomes" id="UP001415857"/>
    </source>
</evidence>
<dbReference type="PANTHER" id="PTHR34210:SF3">
    <property type="entry name" value="CCHC-TYPE DOMAIN-CONTAINING PROTEIN"/>
    <property type="match status" value="1"/>
</dbReference>
<comment type="caution">
    <text evidence="2">The sequence shown here is derived from an EMBL/GenBank/DDBJ whole genome shotgun (WGS) entry which is preliminary data.</text>
</comment>
<keyword evidence="3" id="KW-1185">Reference proteome</keyword>
<gene>
    <name evidence="2" type="ORF">L1049_004957</name>
</gene>
<name>A0AAP0RQ37_LIQFO</name>
<protein>
    <submittedName>
        <fullName evidence="2">Uncharacterized protein</fullName>
    </submittedName>
</protein>